<evidence type="ECO:0000313" key="4">
    <source>
        <dbReference type="Proteomes" id="UP000593571"/>
    </source>
</evidence>
<keyword evidence="4" id="KW-1185">Reference proteome</keyword>
<dbReference type="InterPro" id="IPR024462">
    <property type="entry name" value="GH116_N"/>
</dbReference>
<protein>
    <submittedName>
        <fullName evidence="3">Glucosylceramidase beta 2</fullName>
    </submittedName>
</protein>
<sequence>MYQHRTVIADQFTVCLRREGRTVYQQVLSVERPSVLRSWNWGLCGYFAFYHALYPRAWTVYQLPGQNVTLTCRQITPILPHDYQDSSLPVGIFVWDVENEGDEALDVSIMFSMRNGLGGGDDASGGLWNEPFCLERDGETVQGLLLHHPTLPNPYTMAAYCQHQVFRSLAYMRPLSIWAMQLALQQQHNRASKPVTEQGTGLSTGPKLEPKETMANLSPE</sequence>
<organism evidence="3 4">
    <name type="scientific">Rousettus aegyptiacus</name>
    <name type="common">Egyptian fruit bat</name>
    <name type="synonym">Pteropus aegyptiacus</name>
    <dbReference type="NCBI Taxonomy" id="9407"/>
    <lineage>
        <taxon>Eukaryota</taxon>
        <taxon>Metazoa</taxon>
        <taxon>Chordata</taxon>
        <taxon>Craniata</taxon>
        <taxon>Vertebrata</taxon>
        <taxon>Euteleostomi</taxon>
        <taxon>Mammalia</taxon>
        <taxon>Eutheria</taxon>
        <taxon>Laurasiatheria</taxon>
        <taxon>Chiroptera</taxon>
        <taxon>Yinpterochiroptera</taxon>
        <taxon>Pteropodoidea</taxon>
        <taxon>Pteropodidae</taxon>
        <taxon>Rousettinae</taxon>
        <taxon>Rousettus</taxon>
    </lineage>
</organism>
<dbReference type="PANTHER" id="PTHR12654:SF0">
    <property type="entry name" value="NON-LYSOSOMAL GLUCOSYLCERAMIDASE"/>
    <property type="match status" value="1"/>
</dbReference>
<dbReference type="EMBL" id="JACASE010000003">
    <property type="protein sequence ID" value="KAF6484620.1"/>
    <property type="molecule type" value="Genomic_DNA"/>
</dbReference>
<evidence type="ECO:0000259" key="2">
    <source>
        <dbReference type="Pfam" id="PF12215"/>
    </source>
</evidence>
<feature type="region of interest" description="Disordered" evidence="1">
    <location>
        <begin position="190"/>
        <end position="220"/>
    </location>
</feature>
<reference evidence="3 4" key="1">
    <citation type="journal article" date="2020" name="Nature">
        <title>Six reference-quality genomes reveal evolution of bat adaptations.</title>
        <authorList>
            <person name="Jebb D."/>
            <person name="Huang Z."/>
            <person name="Pippel M."/>
            <person name="Hughes G.M."/>
            <person name="Lavrichenko K."/>
            <person name="Devanna P."/>
            <person name="Winkler S."/>
            <person name="Jermiin L.S."/>
            <person name="Skirmuntt E.C."/>
            <person name="Katzourakis A."/>
            <person name="Burkitt-Gray L."/>
            <person name="Ray D.A."/>
            <person name="Sullivan K.A.M."/>
            <person name="Roscito J.G."/>
            <person name="Kirilenko B.M."/>
            <person name="Davalos L.M."/>
            <person name="Corthals A.P."/>
            <person name="Power M.L."/>
            <person name="Jones G."/>
            <person name="Ransome R.D."/>
            <person name="Dechmann D.K.N."/>
            <person name="Locatelli A.G."/>
            <person name="Puechmaille S.J."/>
            <person name="Fedrigo O."/>
            <person name="Jarvis E.D."/>
            <person name="Hiller M."/>
            <person name="Vernes S.C."/>
            <person name="Myers E.W."/>
            <person name="Teeling E.C."/>
        </authorList>
    </citation>
    <scope>NUCLEOTIDE SEQUENCE [LARGE SCALE GENOMIC DNA]</scope>
    <source>
        <strain evidence="3">MRouAeg1</strain>
        <tissue evidence="3">Muscle</tissue>
    </source>
</reference>
<feature type="domain" description="Glycosyl-hydrolase family 116 N-terminal" evidence="2">
    <location>
        <begin position="2"/>
        <end position="164"/>
    </location>
</feature>
<dbReference type="PANTHER" id="PTHR12654">
    <property type="entry name" value="BILE ACID BETA-GLUCOSIDASE-RELATED"/>
    <property type="match status" value="1"/>
</dbReference>
<feature type="compositionally biased region" description="Polar residues" evidence="1">
    <location>
        <begin position="190"/>
        <end position="203"/>
    </location>
</feature>
<gene>
    <name evidence="3" type="ORF">HJG63_005498</name>
</gene>
<dbReference type="InterPro" id="IPR052566">
    <property type="entry name" value="Non-lysos_glucosylceramidase"/>
</dbReference>
<comment type="caution">
    <text evidence="3">The sequence shown here is derived from an EMBL/GenBank/DDBJ whole genome shotgun (WGS) entry which is preliminary data.</text>
</comment>
<proteinExistence type="predicted"/>
<evidence type="ECO:0000256" key="1">
    <source>
        <dbReference type="SAM" id="MobiDB-lite"/>
    </source>
</evidence>
<name>A0A7J8IK81_ROUAE</name>
<dbReference type="GO" id="GO:0007417">
    <property type="term" value="P:central nervous system development"/>
    <property type="evidence" value="ECO:0007669"/>
    <property type="project" value="TreeGrafter"/>
</dbReference>
<dbReference type="AlphaFoldDB" id="A0A7J8IK81"/>
<dbReference type="Pfam" id="PF12215">
    <property type="entry name" value="Glyco_hydr_116N"/>
    <property type="match status" value="1"/>
</dbReference>
<accession>A0A7J8IK81</accession>
<dbReference type="Proteomes" id="UP000593571">
    <property type="component" value="Unassembled WGS sequence"/>
</dbReference>
<evidence type="ECO:0000313" key="3">
    <source>
        <dbReference type="EMBL" id="KAF6484620.1"/>
    </source>
</evidence>
<dbReference type="GO" id="GO:0008422">
    <property type="term" value="F:beta-glucosidase activity"/>
    <property type="evidence" value="ECO:0007669"/>
    <property type="project" value="TreeGrafter"/>
</dbReference>